<name>A0ABX8SHH8_9ACTN</name>
<keyword evidence="3" id="KW-1185">Reference proteome</keyword>
<proteinExistence type="predicted"/>
<dbReference type="Pfam" id="PF01636">
    <property type="entry name" value="APH"/>
    <property type="match status" value="1"/>
</dbReference>
<gene>
    <name evidence="2" type="ORF">KV203_13590</name>
</gene>
<organism evidence="2 3">
    <name type="scientific">Skermania pinensis</name>
    <dbReference type="NCBI Taxonomy" id="39122"/>
    <lineage>
        <taxon>Bacteria</taxon>
        <taxon>Bacillati</taxon>
        <taxon>Actinomycetota</taxon>
        <taxon>Actinomycetes</taxon>
        <taxon>Mycobacteriales</taxon>
        <taxon>Gordoniaceae</taxon>
        <taxon>Skermania</taxon>
    </lineage>
</organism>
<dbReference type="InterPro" id="IPR002575">
    <property type="entry name" value="Aminoglycoside_PTrfase"/>
</dbReference>
<dbReference type="Proteomes" id="UP000887023">
    <property type="component" value="Chromosome"/>
</dbReference>
<accession>A0ABX8SHH8</accession>
<dbReference type="EMBL" id="CP079105">
    <property type="protein sequence ID" value="QXQ15915.1"/>
    <property type="molecule type" value="Genomic_DNA"/>
</dbReference>
<evidence type="ECO:0000259" key="1">
    <source>
        <dbReference type="Pfam" id="PF01636"/>
    </source>
</evidence>
<dbReference type="PANTHER" id="PTHR11012">
    <property type="entry name" value="PROTEIN KINASE-LIKE DOMAIN-CONTAINING"/>
    <property type="match status" value="1"/>
</dbReference>
<sequence>MADRAVGGRASIPLRIDRLTPTRLADVLGLSPKAIRSLRILDADSGTAARARIAVDSDADLPKSLFVKLPPHDFGQQVLLNLFRLGAREVLVYRALGAAAPVRVPRCYAARHDPVRKRSLLILEDLSGRAEFRTCVDTVTRAEAEAVVDALADLHARFWATDRFVGDLRPLAARSAAEIAVGDLIRRYLLGRLTGPIADLVPPETKRACRMFFERSADIDRFWAAQPQTLTHGDPHLGNLFVEAGVPGFLDWQVASAGVGIRDVAYFATASVEPGLLRRIERDLVRRYAARLERAGIAVAGDRLWTLYVAALTEPLLAFVCTAAAGDRMQPFAVSQVGVERAVAAVTAYDSFAVLAELIGPDSAR</sequence>
<feature type="domain" description="Aminoglycoside phosphotransferase" evidence="1">
    <location>
        <begin position="64"/>
        <end position="289"/>
    </location>
</feature>
<evidence type="ECO:0000313" key="3">
    <source>
        <dbReference type="Proteomes" id="UP000887023"/>
    </source>
</evidence>
<dbReference type="PANTHER" id="PTHR11012:SF30">
    <property type="entry name" value="PROTEIN KINASE-LIKE DOMAIN-CONTAINING"/>
    <property type="match status" value="1"/>
</dbReference>
<reference evidence="2" key="1">
    <citation type="submission" date="2021-07" db="EMBL/GenBank/DDBJ databases">
        <title>Candidatus Kaistella beijingensis sp. nov. isolated from a municipal wastewater treatment plant is involved in sludge foaming.</title>
        <authorList>
            <person name="Song Y."/>
            <person name="Liu S.-J."/>
        </authorList>
    </citation>
    <scope>NUCLEOTIDE SEQUENCE</scope>
    <source>
        <strain evidence="2">DSM 43998</strain>
    </source>
</reference>
<evidence type="ECO:0000313" key="2">
    <source>
        <dbReference type="EMBL" id="QXQ15915.1"/>
    </source>
</evidence>
<protein>
    <submittedName>
        <fullName evidence="2">Ecdysteroid 22-kinase family protein</fullName>
    </submittedName>
</protein>